<accession>G0UL20</accession>
<reference evidence="1" key="1">
    <citation type="journal article" date="2012" name="Proc. Natl. Acad. Sci. U.S.A.">
        <title>Antigenic diversity is generated by distinct evolutionary mechanisms in African trypanosome species.</title>
        <authorList>
            <person name="Jackson A.P."/>
            <person name="Berry A."/>
            <person name="Aslett M."/>
            <person name="Allison H.C."/>
            <person name="Burton P."/>
            <person name="Vavrova-Anderson J."/>
            <person name="Brown R."/>
            <person name="Browne H."/>
            <person name="Corton N."/>
            <person name="Hauser H."/>
            <person name="Gamble J."/>
            <person name="Gilderthorp R."/>
            <person name="Marcello L."/>
            <person name="McQuillan J."/>
            <person name="Otto T.D."/>
            <person name="Quail M.A."/>
            <person name="Sanders M.J."/>
            <person name="van Tonder A."/>
            <person name="Ginger M.L."/>
            <person name="Field M.C."/>
            <person name="Barry J.D."/>
            <person name="Hertz-Fowler C."/>
            <person name="Berriman M."/>
        </authorList>
    </citation>
    <scope>NUCLEOTIDE SEQUENCE</scope>
    <source>
        <strain evidence="1">IL3000</strain>
    </source>
</reference>
<dbReference type="EMBL" id="HE575317">
    <property type="protein sequence ID" value="CCC90075.1"/>
    <property type="molecule type" value="Genomic_DNA"/>
</dbReference>
<gene>
    <name evidence="1" type="ORF">TCIL3000_4_1600</name>
</gene>
<evidence type="ECO:0000313" key="1">
    <source>
        <dbReference type="EMBL" id="CCC90075.1"/>
    </source>
</evidence>
<proteinExistence type="predicted"/>
<dbReference type="AlphaFoldDB" id="G0UL20"/>
<name>G0UL20_TRYCI</name>
<organism evidence="1">
    <name type="scientific">Trypanosoma congolense (strain IL3000)</name>
    <dbReference type="NCBI Taxonomy" id="1068625"/>
    <lineage>
        <taxon>Eukaryota</taxon>
        <taxon>Discoba</taxon>
        <taxon>Euglenozoa</taxon>
        <taxon>Kinetoplastea</taxon>
        <taxon>Metakinetoplastina</taxon>
        <taxon>Trypanosomatida</taxon>
        <taxon>Trypanosomatidae</taxon>
        <taxon>Trypanosoma</taxon>
        <taxon>Nannomonas</taxon>
    </lineage>
</organism>
<sequence length="119" mass="14146">MLPIFSFLFCDVFHFPLRFKVVFFFSSTQKFHFGLILESRNCRIQPPPIPCLVSERKSLSFTSRRNVRVNIKTYSGQPRCEKLNHRERKGEGQRLRETQRVTVGCGKIISKRRKKNRKQ</sequence>
<protein>
    <submittedName>
        <fullName evidence="1">Uncharacterized protein</fullName>
    </submittedName>
</protein>